<feature type="signal peptide" evidence="4">
    <location>
        <begin position="1"/>
        <end position="20"/>
    </location>
</feature>
<comment type="caution">
    <text evidence="5">The sequence shown here is derived from an EMBL/GenBank/DDBJ whole genome shotgun (WGS) entry which is preliminary data.</text>
</comment>
<evidence type="ECO:0000256" key="2">
    <source>
        <dbReference type="ARBA" id="ARBA00022803"/>
    </source>
</evidence>
<feature type="repeat" description="TPR" evidence="3">
    <location>
        <begin position="469"/>
        <end position="502"/>
    </location>
</feature>
<dbReference type="AlphaFoldDB" id="A0A3N5Y069"/>
<dbReference type="Pfam" id="PF13181">
    <property type="entry name" value="TPR_8"/>
    <property type="match status" value="1"/>
</dbReference>
<keyword evidence="1" id="KW-0677">Repeat</keyword>
<keyword evidence="6" id="KW-1185">Reference proteome</keyword>
<dbReference type="RefSeq" id="WP_124027778.1">
    <property type="nucleotide sequence ID" value="NZ_JBHRSN010000006.1"/>
</dbReference>
<sequence>MKTLITLVLAFVLYSASCLATTRSNDYEKALSLYDEGKYSEAEIIVKNSLQVSPEYLPARLLLGKTLLQQGKVHAAEKELSVSLDMGADGQIAVFPLVRVKLLLDKPEEAIALLARYAPLNTEPDYYLLMGNAYTAQANYTLAEQAYQTGLSAHGNLVTLLTAKASLHKAQGMPEKAQSTVKQALIQSPNHIPALLLQAELSKAEARYGHATAQYQRILEREPNNHNALFGLASVLLVQDKIAQALVLSTQLRKAVPDNPYAKLLHSSLLTLQGDVEEGKEVLRSLLKQLSNLPDDKRMSKEALLLAGVVDFMNQHFEQARTKLQRYITQFGENPLARRNLAAIALRDGDFAQAEMHIQHALGNQSDEVELLLLASAIFKQTKKPRDYLQFAEGLFGKHASVPLVRDTYLHALLSAGELGKAEALLSNGQTASSLPNQLLFGYLLLQQGKLEKATEVTQSLLQRAPSKVEVLQLAGELSLKLGQKDDAKKFFNHALQLDERFKPALLALAGMHLQQGERNKTESYYRQILDAFPRDVDVLQLYADLAVSTNQYLLAIKLLESLPAPQNATRENAMALLSLYIATEQFEQAEKTAALLEDIAPFNQDFLLARSQLEAKIGKPETAKKTLRLLFGLIYDQPDELEKLALLQLELNDTEACSTTLERLSTLRQAPSPYLNAKLNLALGDYASVNKAIENALENTPSEAWQTLNAENLLAQNKVDAALPVVKALFNHYPKRAHLQLLAQLYATTQQTDSLILLLESWLADNKNDTWAVAQLSALFEKQSNIAAARQVLEAYPNLNAQPLFLNNLATLYQADDLTKAAELANKAYKLAPDFAPINDTLGWILVQQGNPEQGLDLLRQALAKNSTNPTYHYHLAIALAKLNRMDSAKTSATTALSLNQTHSLAEEAKAILRH</sequence>
<gene>
    <name evidence="5" type="primary">prsT</name>
    <name evidence="5" type="ORF">DRW07_10010</name>
</gene>
<evidence type="ECO:0000256" key="4">
    <source>
        <dbReference type="SAM" id="SignalP"/>
    </source>
</evidence>
<evidence type="ECO:0000256" key="1">
    <source>
        <dbReference type="ARBA" id="ARBA00022737"/>
    </source>
</evidence>
<dbReference type="InterPro" id="IPR011990">
    <property type="entry name" value="TPR-like_helical_dom_sf"/>
</dbReference>
<feature type="chain" id="PRO_5018073467" evidence="4">
    <location>
        <begin position="21"/>
        <end position="916"/>
    </location>
</feature>
<dbReference type="PANTHER" id="PTHR45586:SF1">
    <property type="entry name" value="LIPOPOLYSACCHARIDE ASSEMBLY PROTEIN B"/>
    <property type="match status" value="1"/>
</dbReference>
<dbReference type="PROSITE" id="PS50005">
    <property type="entry name" value="TPR"/>
    <property type="match status" value="1"/>
</dbReference>
<keyword evidence="4" id="KW-0732">Signal</keyword>
<dbReference type="InterPro" id="IPR051012">
    <property type="entry name" value="CellSynth/LPSAsmb/PSIAsmb"/>
</dbReference>
<dbReference type="InterPro" id="IPR014266">
    <property type="entry name" value="PEP-CTERM_TPR_PrsT"/>
</dbReference>
<dbReference type="Gene3D" id="1.25.40.10">
    <property type="entry name" value="Tetratricopeptide repeat domain"/>
    <property type="match status" value="6"/>
</dbReference>
<evidence type="ECO:0000313" key="6">
    <source>
        <dbReference type="Proteomes" id="UP000275281"/>
    </source>
</evidence>
<dbReference type="Proteomes" id="UP000275281">
    <property type="component" value="Unassembled WGS sequence"/>
</dbReference>
<dbReference type="NCBIfam" id="TIGR02917">
    <property type="entry name" value="PEP_TPR_lipo"/>
    <property type="match status" value="1"/>
</dbReference>
<dbReference type="SMART" id="SM00028">
    <property type="entry name" value="TPR"/>
    <property type="match status" value="11"/>
</dbReference>
<dbReference type="Pfam" id="PF13432">
    <property type="entry name" value="TPR_16"/>
    <property type="match status" value="1"/>
</dbReference>
<protein>
    <submittedName>
        <fullName evidence="5">PEP-CTERM system TPR-repeat protein PrsT</fullName>
    </submittedName>
</protein>
<dbReference type="SUPFAM" id="SSF48452">
    <property type="entry name" value="TPR-like"/>
    <property type="match status" value="4"/>
</dbReference>
<dbReference type="OrthoDB" id="6110507at2"/>
<dbReference type="InterPro" id="IPR019734">
    <property type="entry name" value="TPR_rpt"/>
</dbReference>
<evidence type="ECO:0000256" key="3">
    <source>
        <dbReference type="PROSITE-ProRule" id="PRU00339"/>
    </source>
</evidence>
<evidence type="ECO:0000313" key="5">
    <source>
        <dbReference type="EMBL" id="RPJ66420.1"/>
    </source>
</evidence>
<dbReference type="Pfam" id="PF14559">
    <property type="entry name" value="TPR_19"/>
    <property type="match status" value="2"/>
</dbReference>
<dbReference type="EMBL" id="RPOK01000003">
    <property type="protein sequence ID" value="RPJ66420.1"/>
    <property type="molecule type" value="Genomic_DNA"/>
</dbReference>
<organism evidence="5 6">
    <name type="scientific">Alteromonas sediminis</name>
    <dbReference type="NCBI Taxonomy" id="2259342"/>
    <lineage>
        <taxon>Bacteria</taxon>
        <taxon>Pseudomonadati</taxon>
        <taxon>Pseudomonadota</taxon>
        <taxon>Gammaproteobacteria</taxon>
        <taxon>Alteromonadales</taxon>
        <taxon>Alteromonadaceae</taxon>
        <taxon>Alteromonas/Salinimonas group</taxon>
        <taxon>Alteromonas</taxon>
    </lineage>
</organism>
<reference evidence="5 6" key="1">
    <citation type="submission" date="2018-11" db="EMBL/GenBank/DDBJ databases">
        <authorList>
            <person name="Ye M.-Q."/>
            <person name="Du Z.-J."/>
        </authorList>
    </citation>
    <scope>NUCLEOTIDE SEQUENCE [LARGE SCALE GENOMIC DNA]</scope>
    <source>
        <strain evidence="5 6">U0105</strain>
    </source>
</reference>
<accession>A0A3N5Y069</accession>
<dbReference type="PANTHER" id="PTHR45586">
    <property type="entry name" value="TPR REPEAT-CONTAINING PROTEIN PA4667"/>
    <property type="match status" value="1"/>
</dbReference>
<name>A0A3N5Y069_9ALTE</name>
<keyword evidence="2 3" id="KW-0802">TPR repeat</keyword>
<proteinExistence type="predicted"/>